<dbReference type="Gene3D" id="3.40.50.2000">
    <property type="entry name" value="Glycogen Phosphorylase B"/>
    <property type="match status" value="1"/>
</dbReference>
<dbReference type="EMBL" id="CCAG010008053">
    <property type="status" value="NOT_ANNOTATED_CDS"/>
    <property type="molecule type" value="Genomic_DNA"/>
</dbReference>
<protein>
    <recommendedName>
        <fullName evidence="7">Glucuronosyltransferase</fullName>
    </recommendedName>
</protein>
<dbReference type="PANTHER" id="PTHR48043:SF159">
    <property type="entry name" value="EG:EG0003.4 PROTEIN-RELATED"/>
    <property type="match status" value="1"/>
</dbReference>
<organism evidence="5 6">
    <name type="scientific">Glossina morsitans morsitans</name>
    <name type="common">Savannah tsetse fly</name>
    <dbReference type="NCBI Taxonomy" id="37546"/>
    <lineage>
        <taxon>Eukaryota</taxon>
        <taxon>Metazoa</taxon>
        <taxon>Ecdysozoa</taxon>
        <taxon>Arthropoda</taxon>
        <taxon>Hexapoda</taxon>
        <taxon>Insecta</taxon>
        <taxon>Pterygota</taxon>
        <taxon>Neoptera</taxon>
        <taxon>Endopterygota</taxon>
        <taxon>Diptera</taxon>
        <taxon>Brachycera</taxon>
        <taxon>Muscomorpha</taxon>
        <taxon>Hippoboscoidea</taxon>
        <taxon>Glossinidae</taxon>
        <taxon>Glossina</taxon>
    </lineage>
</organism>
<evidence type="ECO:0000256" key="2">
    <source>
        <dbReference type="ARBA" id="ARBA00022676"/>
    </source>
</evidence>
<dbReference type="InterPro" id="IPR050271">
    <property type="entry name" value="UDP-glycosyltransferase"/>
</dbReference>
<comment type="similarity">
    <text evidence="1">Belongs to the UDP-glycosyltransferase family.</text>
</comment>
<keyword evidence="2" id="KW-0328">Glycosyltransferase</keyword>
<feature type="signal peptide" evidence="4">
    <location>
        <begin position="1"/>
        <end position="22"/>
    </location>
</feature>
<dbReference type="STRING" id="37546.A0A1B0FPA7"/>
<keyword evidence="6" id="KW-1185">Reference proteome</keyword>
<name>A0A1B0FPA7_GLOMM</name>
<dbReference type="VEuPathDB" id="VectorBase:GMOY005700"/>
<dbReference type="GO" id="GO:0008194">
    <property type="term" value="F:UDP-glycosyltransferase activity"/>
    <property type="evidence" value="ECO:0007669"/>
    <property type="project" value="InterPro"/>
</dbReference>
<evidence type="ECO:0000313" key="5">
    <source>
        <dbReference type="EnsemblMetazoa" id="GMOY005700-PA"/>
    </source>
</evidence>
<evidence type="ECO:0000313" key="6">
    <source>
        <dbReference type="Proteomes" id="UP000092444"/>
    </source>
</evidence>
<accession>A0A1B0FPA7</accession>
<keyword evidence="4" id="KW-0732">Signal</keyword>
<dbReference type="EnsemblMetazoa" id="GMOY005700-RA">
    <property type="protein sequence ID" value="GMOY005700-PA"/>
    <property type="gene ID" value="GMOY005700"/>
</dbReference>
<dbReference type="SUPFAM" id="SSF53756">
    <property type="entry name" value="UDP-Glycosyltransferase/glycogen phosphorylase"/>
    <property type="match status" value="1"/>
</dbReference>
<evidence type="ECO:0000256" key="4">
    <source>
        <dbReference type="SAM" id="SignalP"/>
    </source>
</evidence>
<sequence length="203" mass="22978">MICLIFSPSHLIVHMSVAKVLAEEGHNVTVVVTQEPKVNHKNIHKILIPPTEEHIEFLNKELSSLSKKKPSLLGTLANALGSLSMFIDMQKDGLEDKRFTQLYDNPDTKFDLVIVGYFLNSFQLGVAAKFNAPVILSWMSAPIQIINDYVGNPNGIAYVPNAMMAVKLGEKMNFLERVQNFLTAIMFDIFGMIIEYRNQRFYK</sequence>
<evidence type="ECO:0008006" key="7">
    <source>
        <dbReference type="Google" id="ProtNLM"/>
    </source>
</evidence>
<reference evidence="5" key="1">
    <citation type="submission" date="2020-05" db="UniProtKB">
        <authorList>
            <consortium name="EnsemblMetazoa"/>
        </authorList>
    </citation>
    <scope>IDENTIFICATION</scope>
    <source>
        <strain evidence="5">Yale</strain>
    </source>
</reference>
<dbReference type="PANTHER" id="PTHR48043">
    <property type="entry name" value="EG:EG0003.4 PROTEIN-RELATED"/>
    <property type="match status" value="1"/>
</dbReference>
<dbReference type="Pfam" id="PF00201">
    <property type="entry name" value="UDPGT"/>
    <property type="match status" value="1"/>
</dbReference>
<evidence type="ECO:0000256" key="1">
    <source>
        <dbReference type="ARBA" id="ARBA00009995"/>
    </source>
</evidence>
<dbReference type="AlphaFoldDB" id="A0A1B0FPA7"/>
<keyword evidence="3" id="KW-0808">Transferase</keyword>
<feature type="chain" id="PRO_5008407664" description="Glucuronosyltransferase" evidence="4">
    <location>
        <begin position="23"/>
        <end position="203"/>
    </location>
</feature>
<evidence type="ECO:0000256" key="3">
    <source>
        <dbReference type="ARBA" id="ARBA00022679"/>
    </source>
</evidence>
<dbReference type="Proteomes" id="UP000092444">
    <property type="component" value="Unassembled WGS sequence"/>
</dbReference>
<dbReference type="InterPro" id="IPR002213">
    <property type="entry name" value="UDP_glucos_trans"/>
</dbReference>
<proteinExistence type="inferred from homology"/>
<dbReference type="PhylomeDB" id="A0A1B0FPA7"/>